<sequence length="106" mass="12477">MVKPLNNNVKHDQDYPTARKIRRSCSREMFRTRKKLGQYITPELVKQADELYFKKVILNLPWIVANGSNRRVLSDWWEEQVAPEIAELWKVDLVVLSKAFRDSFGG</sequence>
<dbReference type="RefSeq" id="WP_262687058.1">
    <property type="nucleotide sequence ID" value="NZ_JAOQIO010000099.1"/>
</dbReference>
<proteinExistence type="predicted"/>
<protein>
    <submittedName>
        <fullName evidence="1">Dehydrogenase</fullName>
    </submittedName>
</protein>
<dbReference type="EMBL" id="JAOQIO010000099">
    <property type="protein sequence ID" value="MCU6796246.1"/>
    <property type="molecule type" value="Genomic_DNA"/>
</dbReference>
<organism evidence="1 2">
    <name type="scientific">Paenibacillus baimaensis</name>
    <dbReference type="NCBI Taxonomy" id="2982185"/>
    <lineage>
        <taxon>Bacteria</taxon>
        <taxon>Bacillati</taxon>
        <taxon>Bacillota</taxon>
        <taxon>Bacilli</taxon>
        <taxon>Bacillales</taxon>
        <taxon>Paenibacillaceae</taxon>
        <taxon>Paenibacillus</taxon>
    </lineage>
</organism>
<dbReference type="Proteomes" id="UP001652445">
    <property type="component" value="Unassembled WGS sequence"/>
</dbReference>
<gene>
    <name evidence="1" type="ORF">OB236_29400</name>
</gene>
<keyword evidence="2" id="KW-1185">Reference proteome</keyword>
<name>A0ABT2UNL8_9BACL</name>
<reference evidence="1 2" key="1">
    <citation type="submission" date="2022-09" db="EMBL/GenBank/DDBJ databases">
        <authorList>
            <person name="Han X.L."/>
            <person name="Wang Q."/>
            <person name="Lu T."/>
        </authorList>
    </citation>
    <scope>NUCLEOTIDE SEQUENCE [LARGE SCALE GENOMIC DNA]</scope>
    <source>
        <strain evidence="1 2">WQ 127069</strain>
    </source>
</reference>
<evidence type="ECO:0000313" key="2">
    <source>
        <dbReference type="Proteomes" id="UP001652445"/>
    </source>
</evidence>
<evidence type="ECO:0000313" key="1">
    <source>
        <dbReference type="EMBL" id="MCU6796246.1"/>
    </source>
</evidence>
<accession>A0ABT2UNL8</accession>
<comment type="caution">
    <text evidence="1">The sequence shown here is derived from an EMBL/GenBank/DDBJ whole genome shotgun (WGS) entry which is preliminary data.</text>
</comment>